<keyword evidence="3" id="KW-1133">Transmembrane helix</keyword>
<feature type="domain" description="Tyr recombinase" evidence="4">
    <location>
        <begin position="514"/>
        <end position="681"/>
    </location>
</feature>
<dbReference type="InterPro" id="IPR050445">
    <property type="entry name" value="Bact_polysacc_biosynth/exp"/>
</dbReference>
<evidence type="ECO:0000259" key="4">
    <source>
        <dbReference type="PROSITE" id="PS51898"/>
    </source>
</evidence>
<evidence type="ECO:0000256" key="2">
    <source>
        <dbReference type="SAM" id="MobiDB-lite"/>
    </source>
</evidence>
<keyword evidence="1" id="KW-0233">DNA recombination</keyword>
<name>A0A080MFF5_9PROT</name>
<dbReference type="EMBL" id="JDST02000066">
    <property type="protein sequence ID" value="KFB75984.1"/>
    <property type="molecule type" value="Genomic_DNA"/>
</dbReference>
<dbReference type="STRING" id="1453999.AW06_002947"/>
<keyword evidence="6" id="KW-1185">Reference proteome</keyword>
<evidence type="ECO:0000256" key="3">
    <source>
        <dbReference type="SAM" id="Phobius"/>
    </source>
</evidence>
<keyword evidence="3" id="KW-0812">Transmembrane</keyword>
<sequence length="695" mass="75210">MISRPAPDSLIFLLGDGKMHIHSSLHGSIEHSVNSDGGEPALARRGNRRRLRVFLMAFFVVLLTGLTWDFLRPAEYRATARVQISPGSIEPHPSLSARENAEPTSHTASDLLTQVQVLTSRPLLARVSELLAQAGYLVGSADEVTELQKMITVVPVSGTEIVELQATGAPPELLAAALNTLLDAYREELKASYETATGVTLTQARTEAALLDRAVHERRARLEAFRSQHGVWSSERDGNEAVGRMKGLTTALATASEKAALAEAHVRTLREAIAAGNSGSSRAKDDPTLANMEQRASALREQIRDMEHTYTPRFMSIDPGAKALQARLKELEQQIEGQRSAGRQASLATALEELASARDTVSHLQAQINEQRRGVQTYSERFTQAKSLEDDLAQIEKANREAQERLVKLEASERSRLPALNLVELASVPQSSFRPPYLRDAALVVAAAFVCGLLAMWFVELFNRSPPTQAPASTTVVIPQPWAMPHLLEQTTESQQLLPVANSHSTVLLPARSSIARELTQSEAKALLTASVGEVRFIISVLLMGLTPEETIDLRQEDLDPVANTLRVRGHAPRTLTVPAWLAACQSPPGNGVQASLVTDAVGAPITPTEIESVLACAAFDAGLARSAEVTAAALRHTCVAWLVRQGVRFSDLASLVGRPNAEALAFYADLAPQGTRRTISEIDPLMPALREIAA</sequence>
<dbReference type="GO" id="GO:0003677">
    <property type="term" value="F:DNA binding"/>
    <property type="evidence" value="ECO:0007669"/>
    <property type="project" value="InterPro"/>
</dbReference>
<comment type="caution">
    <text evidence="5">The sequence shown here is derived from an EMBL/GenBank/DDBJ whole genome shotgun (WGS) entry which is preliminary data.</text>
</comment>
<dbReference type="PANTHER" id="PTHR32309">
    <property type="entry name" value="TYROSINE-PROTEIN KINASE"/>
    <property type="match status" value="1"/>
</dbReference>
<dbReference type="InterPro" id="IPR011010">
    <property type="entry name" value="DNA_brk_join_enz"/>
</dbReference>
<protein>
    <submittedName>
        <fullName evidence="5">Polysaccharide chain length determinant protein, PEP-CTERM locus subfamily</fullName>
    </submittedName>
</protein>
<feature type="region of interest" description="Disordered" evidence="2">
    <location>
        <begin position="273"/>
        <end position="294"/>
    </location>
</feature>
<dbReference type="Gene3D" id="1.10.443.10">
    <property type="entry name" value="Intergrase catalytic core"/>
    <property type="match status" value="1"/>
</dbReference>
<dbReference type="Proteomes" id="UP000021315">
    <property type="component" value="Unassembled WGS sequence"/>
</dbReference>
<keyword evidence="3" id="KW-0472">Membrane</keyword>
<evidence type="ECO:0000313" key="6">
    <source>
        <dbReference type="Proteomes" id="UP000021315"/>
    </source>
</evidence>
<proteinExistence type="predicted"/>
<dbReference type="PANTHER" id="PTHR32309:SF31">
    <property type="entry name" value="CAPSULAR EXOPOLYSACCHARIDE FAMILY"/>
    <property type="match status" value="1"/>
</dbReference>
<evidence type="ECO:0000313" key="5">
    <source>
        <dbReference type="EMBL" id="KFB75984.1"/>
    </source>
</evidence>
<reference evidence="5" key="1">
    <citation type="submission" date="2014-02" db="EMBL/GenBank/DDBJ databases">
        <title>Expanding our view of genomic diversity in Candidatus Accumulibacter clades.</title>
        <authorList>
            <person name="Skennerton C.T."/>
            <person name="Barr J.J."/>
            <person name="Slater F.R."/>
            <person name="Bond P.L."/>
            <person name="Tyson G.W."/>
        </authorList>
    </citation>
    <scope>NUCLEOTIDE SEQUENCE [LARGE SCALE GENOMIC DNA]</scope>
</reference>
<gene>
    <name evidence="5" type="ORF">AW06_002947</name>
</gene>
<accession>A0A080MFF5</accession>
<organism evidence="5 6">
    <name type="scientific">Candidatus Accumulibacter cognatus</name>
    <dbReference type="NCBI Taxonomy" id="2954383"/>
    <lineage>
        <taxon>Bacteria</taxon>
        <taxon>Pseudomonadati</taxon>
        <taxon>Pseudomonadota</taxon>
        <taxon>Betaproteobacteria</taxon>
        <taxon>Candidatus Accumulibacter</taxon>
    </lineage>
</organism>
<dbReference type="InterPro" id="IPR013762">
    <property type="entry name" value="Integrase-like_cat_sf"/>
</dbReference>
<dbReference type="AlphaFoldDB" id="A0A080MFF5"/>
<feature type="transmembrane region" description="Helical" evidence="3">
    <location>
        <begin position="53"/>
        <end position="71"/>
    </location>
</feature>
<dbReference type="PROSITE" id="PS51898">
    <property type="entry name" value="TYR_RECOMBINASE"/>
    <property type="match status" value="1"/>
</dbReference>
<dbReference type="GO" id="GO:0006310">
    <property type="term" value="P:DNA recombination"/>
    <property type="evidence" value="ECO:0007669"/>
    <property type="project" value="UniProtKB-KW"/>
</dbReference>
<dbReference type="InterPro" id="IPR002104">
    <property type="entry name" value="Integrase_catalytic"/>
</dbReference>
<dbReference type="SUPFAM" id="SSF56349">
    <property type="entry name" value="DNA breaking-rejoining enzymes"/>
    <property type="match status" value="1"/>
</dbReference>
<dbReference type="GO" id="GO:0015074">
    <property type="term" value="P:DNA integration"/>
    <property type="evidence" value="ECO:0007669"/>
    <property type="project" value="InterPro"/>
</dbReference>
<feature type="region of interest" description="Disordered" evidence="2">
    <location>
        <begin position="87"/>
        <end position="106"/>
    </location>
</feature>
<evidence type="ECO:0000256" key="1">
    <source>
        <dbReference type="ARBA" id="ARBA00023172"/>
    </source>
</evidence>